<name>A0A1T4JPE1_9LACT</name>
<organism evidence="1 2">
    <name type="scientific">Globicatella sulfidifaciens DSM 15739</name>
    <dbReference type="NCBI Taxonomy" id="1121925"/>
    <lineage>
        <taxon>Bacteria</taxon>
        <taxon>Bacillati</taxon>
        <taxon>Bacillota</taxon>
        <taxon>Bacilli</taxon>
        <taxon>Lactobacillales</taxon>
        <taxon>Aerococcaceae</taxon>
        <taxon>Globicatella</taxon>
    </lineage>
</organism>
<sequence>MKHPNVIILLSIIFLSACSKEPMIRLSEERQAYITEKQNIEQASHKNKGEEKTVNIEITNEVAYDEPMNFDDIVDFIPIQPNQINQYIENDQEFFRYMEFVDGNLKMMQVREQKPTSISNHYYAWDEQQISDLGVGEGTNIPSNQLSNLSTERSNIILKAPIQKGNSWEMSSEEIASITNLYETVNINGSTYQDVVEVAYQDGQQKKYFAKGLGIVAEINPDDSLVLSSISQNSYFQVQIPIKAPQQVDNKLVLVDDVAPIKFQTNEESANIYTKLFQTLGWITPDISVNKINKETYYINVDFTPGIVAAMNQNEVTERGVIPAIVMTMIEHYGVEAVQLTVNGLGMTPNTISYPDGGLWYPNDMWKTDINQSFS</sequence>
<keyword evidence="2" id="KW-1185">Reference proteome</keyword>
<accession>A0A1T4JPE1</accession>
<dbReference type="OrthoDB" id="2139243at2"/>
<dbReference type="RefSeq" id="WP_078755105.1">
    <property type="nucleotide sequence ID" value="NZ_FUWO01000002.1"/>
</dbReference>
<protein>
    <recommendedName>
        <fullName evidence="3">Sporulation and spore germination</fullName>
    </recommendedName>
</protein>
<evidence type="ECO:0008006" key="3">
    <source>
        <dbReference type="Google" id="ProtNLM"/>
    </source>
</evidence>
<reference evidence="2" key="1">
    <citation type="submission" date="2017-02" db="EMBL/GenBank/DDBJ databases">
        <authorList>
            <person name="Varghese N."/>
            <person name="Submissions S."/>
        </authorList>
    </citation>
    <scope>NUCLEOTIDE SEQUENCE [LARGE SCALE GENOMIC DNA]</scope>
    <source>
        <strain evidence="2">DSM 15739</strain>
    </source>
</reference>
<gene>
    <name evidence="1" type="ORF">SAMN02746011_00236</name>
</gene>
<dbReference type="Proteomes" id="UP000189941">
    <property type="component" value="Unassembled WGS sequence"/>
</dbReference>
<dbReference type="EMBL" id="FUWO01000002">
    <property type="protein sequence ID" value="SJZ31907.1"/>
    <property type="molecule type" value="Genomic_DNA"/>
</dbReference>
<dbReference type="PROSITE" id="PS51257">
    <property type="entry name" value="PROKAR_LIPOPROTEIN"/>
    <property type="match status" value="1"/>
</dbReference>
<dbReference type="AlphaFoldDB" id="A0A1T4JPE1"/>
<evidence type="ECO:0000313" key="2">
    <source>
        <dbReference type="Proteomes" id="UP000189941"/>
    </source>
</evidence>
<proteinExistence type="predicted"/>
<evidence type="ECO:0000313" key="1">
    <source>
        <dbReference type="EMBL" id="SJZ31907.1"/>
    </source>
</evidence>